<keyword evidence="5" id="KW-1185">Reference proteome</keyword>
<dbReference type="InterPro" id="IPR022385">
    <property type="entry name" value="Rhs_assc_core"/>
</dbReference>
<evidence type="ECO:0000259" key="3">
    <source>
        <dbReference type="Pfam" id="PF20041"/>
    </source>
</evidence>
<feature type="domain" description="DUF6443" evidence="3">
    <location>
        <begin position="185"/>
        <end position="317"/>
    </location>
</feature>
<name>A0A443YQQ2_9SPHI</name>
<reference evidence="4 5" key="1">
    <citation type="submission" date="2018-06" db="EMBL/GenBank/DDBJ databases">
        <title>Pedobacter endophyticus sp. nov., an endophytic bacterium isolated from a leaf of Triticum aestivum.</title>
        <authorList>
            <person name="Zhang L."/>
        </authorList>
    </citation>
    <scope>NUCLEOTIDE SEQUENCE [LARGE SCALE GENOMIC DNA]</scope>
    <source>
        <strain evidence="4 5">CM134L-2</strain>
    </source>
</reference>
<dbReference type="Gene3D" id="2.180.10.10">
    <property type="entry name" value="RHS repeat-associated core"/>
    <property type="match status" value="1"/>
</dbReference>
<protein>
    <submittedName>
        <fullName evidence="4">RHS repeat-associated core domain-containing protein</fullName>
    </submittedName>
</protein>
<keyword evidence="2" id="KW-0812">Transmembrane</keyword>
<comment type="caution">
    <text evidence="4">The sequence shown here is derived from an EMBL/GenBank/DDBJ whole genome shotgun (WGS) entry which is preliminary data.</text>
</comment>
<dbReference type="InterPro" id="IPR050708">
    <property type="entry name" value="T6SS_VgrG/RHS"/>
</dbReference>
<evidence type="ECO:0000313" key="4">
    <source>
        <dbReference type="EMBL" id="RWU06138.1"/>
    </source>
</evidence>
<dbReference type="PANTHER" id="PTHR32305:SF15">
    <property type="entry name" value="PROTEIN RHSA-RELATED"/>
    <property type="match status" value="1"/>
</dbReference>
<dbReference type="AlphaFoldDB" id="A0A443YQQ2"/>
<keyword evidence="2" id="KW-1133">Transmembrane helix</keyword>
<dbReference type="OrthoDB" id="2972467at2"/>
<proteinExistence type="predicted"/>
<sequence length="1233" mass="136963">METIQNIKKSIYIIIYTCCLYLAGGVFATAFFVQPLKAQQTNLQYDHDGGKLLYGNYLQYPFVGSPGSGTYTVKLKIPFHFDIFVAGSIDIQLINMGTGQQQTYATDQGASRFLAGTYLLRGHYLNPSTSPSAYEMGIIITETYDNSGLPPIVAPAPSQDQNYVIAYTPINGNFTATQLGGAAGEEMSQLRVAVNYYDGLGRPSQTVNVRSSSDFAKDIISANAHDAFGRETKKYLPYAASSNEGIFRADAVSPANGVWSFYNPAGSTGPTLPGGIARNSYPFAETRQENSPLNRMREQGAAGIDWQIGNGHTVRTNDLTNDAAGFNLGSGRWAKHYKVNIDVSGNRTLSDQGSYGQNQLYVNETKNENWSPVDGKAGVSQEYKDKEGRVVLKRIWKDDTTPLSTYYVYDDYGNLCYVLPPKADADSGLPTLSTISELVYQYQYDALQRMVAKKIPGKDWEYLVYNKSGQVVATQDGEQRLRNEWLVNKYDGLGRNIMTGLWISNISPADFRSQVYDDSFQWDVKAVAMSYGYDIRTYPQSLSTILTVSYFDNYDIPDLPTGYVRAGYCTQVQGLPTATRTAVLNNPAHMLWGLNYYDNEGRMVKNINQHYLGGVLVEGNYDEIDNSYNFINEQLTSTRIHKVNGVEQVKISTRNEYDRMGRLTKNWHQVNSAPEVLLAEHSYNDIGMLSAKALHNGLQTTNFSYNERGWLKGSNSTELDIALGYNSGTHPQYNGNITSQQYTNGSNNTFAYQYDKLNRLIKSEAGNNLGETISYDLGGNILSMAREGFGTNSYNSYTGNKLTGITGFTTGSFSHDANGNVKSDSYRNISNIIYNYLDLPQNIVAPVSINYVYDATGRKLRKISAGTTTSYTDYIDGIQYANGAIDFIQTAEGIAFNTGGGYVYHYNLADHLGNVRVTFRESSGAIEILQRDDYYAFGYRKSAPNGIGAISLQNKYLYNGKELQEELELYDYGARFYDPVIGRWHVMDPLAEKFYSLTPYHYVDNNPLTNIDPDGKDTYYGEDAQDMMRQLQAGSANDGPGDTEKGWLQMMMEFFGFGRKGPKDAQEASDQSDRRDALLSSNAETDEKMKNIEGIPVAGGLMKMSKGAMGTFSDGKDWGNVAKGGGEIFFDITGGAIFKNTFKYISKDILGHIFRNAVGHVNPTTIESKLRYLKLFENVANDVKNVNPAILSNYQKNTVGFQGFSQTFRSGQQVWVQVFNGKIVNAGVNIISK</sequence>
<evidence type="ECO:0000313" key="5">
    <source>
        <dbReference type="Proteomes" id="UP000284120"/>
    </source>
</evidence>
<dbReference type="InterPro" id="IPR045619">
    <property type="entry name" value="DUF6443"/>
</dbReference>
<dbReference type="PANTHER" id="PTHR32305">
    <property type="match status" value="1"/>
</dbReference>
<feature type="region of interest" description="Disordered" evidence="1">
    <location>
        <begin position="1060"/>
        <end position="1085"/>
    </location>
</feature>
<evidence type="ECO:0000256" key="1">
    <source>
        <dbReference type="SAM" id="MobiDB-lite"/>
    </source>
</evidence>
<organism evidence="4 5">
    <name type="scientific">Pedobacter chitinilyticus</name>
    <dbReference type="NCBI Taxonomy" id="2233776"/>
    <lineage>
        <taxon>Bacteria</taxon>
        <taxon>Pseudomonadati</taxon>
        <taxon>Bacteroidota</taxon>
        <taxon>Sphingobacteriia</taxon>
        <taxon>Sphingobacteriales</taxon>
        <taxon>Sphingobacteriaceae</taxon>
        <taxon>Pedobacter</taxon>
    </lineage>
</organism>
<feature type="transmembrane region" description="Helical" evidence="2">
    <location>
        <begin position="12"/>
        <end position="33"/>
    </location>
</feature>
<feature type="compositionally biased region" description="Basic and acidic residues" evidence="1">
    <location>
        <begin position="1061"/>
        <end position="1077"/>
    </location>
</feature>
<dbReference type="Pfam" id="PF20041">
    <property type="entry name" value="DUF6443"/>
    <property type="match status" value="1"/>
</dbReference>
<dbReference type="EMBL" id="SAYW01000004">
    <property type="protein sequence ID" value="RWU06138.1"/>
    <property type="molecule type" value="Genomic_DNA"/>
</dbReference>
<gene>
    <name evidence="4" type="ORF">DPV69_12645</name>
</gene>
<accession>A0A443YQQ2</accession>
<dbReference type="RefSeq" id="WP_113647759.1">
    <property type="nucleotide sequence ID" value="NZ_QMHN01000004.1"/>
</dbReference>
<keyword evidence="2" id="KW-0472">Membrane</keyword>
<evidence type="ECO:0000256" key="2">
    <source>
        <dbReference type="SAM" id="Phobius"/>
    </source>
</evidence>
<dbReference type="NCBIfam" id="TIGR03696">
    <property type="entry name" value="Rhs_assc_core"/>
    <property type="match status" value="1"/>
</dbReference>
<dbReference type="Proteomes" id="UP000284120">
    <property type="component" value="Unassembled WGS sequence"/>
</dbReference>